<proteinExistence type="predicted"/>
<keyword evidence="2" id="KW-0862">Zinc</keyword>
<reference evidence="4" key="1">
    <citation type="submission" date="2015-06" db="UniProtKB">
        <authorList>
            <consortium name="EnsemblPlants"/>
        </authorList>
    </citation>
    <scope>IDENTIFICATION</scope>
</reference>
<dbReference type="GO" id="GO:0004022">
    <property type="term" value="F:alcohol dehydrogenase (NAD+) activity"/>
    <property type="evidence" value="ECO:0007669"/>
    <property type="project" value="UniProtKB-EC"/>
</dbReference>
<evidence type="ECO:0000256" key="1">
    <source>
        <dbReference type="ARBA" id="ARBA00022723"/>
    </source>
</evidence>
<dbReference type="GO" id="GO:0046294">
    <property type="term" value="P:formaldehyde catabolic process"/>
    <property type="evidence" value="ECO:0007669"/>
    <property type="project" value="TreeGrafter"/>
</dbReference>
<keyword evidence="1" id="KW-0479">Metal-binding</keyword>
<organism evidence="4">
    <name type="scientific">Aegilops tauschii</name>
    <name type="common">Tausch's goatgrass</name>
    <name type="synonym">Aegilops squarrosa</name>
    <dbReference type="NCBI Taxonomy" id="37682"/>
    <lineage>
        <taxon>Eukaryota</taxon>
        <taxon>Viridiplantae</taxon>
        <taxon>Streptophyta</taxon>
        <taxon>Embryophyta</taxon>
        <taxon>Tracheophyta</taxon>
        <taxon>Spermatophyta</taxon>
        <taxon>Magnoliopsida</taxon>
        <taxon>Liliopsida</taxon>
        <taxon>Poales</taxon>
        <taxon>Poaceae</taxon>
        <taxon>BOP clade</taxon>
        <taxon>Pooideae</taxon>
        <taxon>Triticodae</taxon>
        <taxon>Triticeae</taxon>
        <taxon>Triticinae</taxon>
        <taxon>Aegilops</taxon>
    </lineage>
</organism>
<protein>
    <submittedName>
        <fullName evidence="4">Uncharacterized protein</fullName>
    </submittedName>
</protein>
<accession>M8BHM7</accession>
<dbReference type="SUPFAM" id="SSF50129">
    <property type="entry name" value="GroES-like"/>
    <property type="match status" value="1"/>
</dbReference>
<dbReference type="AlphaFoldDB" id="M8BHM7"/>
<name>M8BHM7_AEGTA</name>
<dbReference type="EnsemblPlants" id="EMT21238">
    <property type="protein sequence ID" value="EMT21238"/>
    <property type="gene ID" value="F775_42952"/>
</dbReference>
<evidence type="ECO:0000313" key="4">
    <source>
        <dbReference type="EnsemblPlants" id="EMT21238"/>
    </source>
</evidence>
<sequence>MDEGIMRGKSLSLGMPEAPQGAVVTEAIKIPVDPSSSTGRCKSVGEHVHEVAVGDTVVPVFSAQCGGCPDWRLPLRPQLPARPGMPRDGTARFSFAATGEPIHNFTGVSSFTEYTVVDVAHVVIFPRPPSA</sequence>
<dbReference type="InterPro" id="IPR011032">
    <property type="entry name" value="GroES-like_sf"/>
</dbReference>
<dbReference type="GO" id="GO:0051903">
    <property type="term" value="F:S-(hydroxymethyl)glutathione dehydrogenase [NAD(P)+] activity"/>
    <property type="evidence" value="ECO:0007669"/>
    <property type="project" value="TreeGrafter"/>
</dbReference>
<dbReference type="GO" id="GO:0005829">
    <property type="term" value="C:cytosol"/>
    <property type="evidence" value="ECO:0007669"/>
    <property type="project" value="TreeGrafter"/>
</dbReference>
<dbReference type="Gene3D" id="3.90.180.10">
    <property type="entry name" value="Medium-chain alcohol dehydrogenases, catalytic domain"/>
    <property type="match status" value="1"/>
</dbReference>
<evidence type="ECO:0000256" key="2">
    <source>
        <dbReference type="ARBA" id="ARBA00022833"/>
    </source>
</evidence>
<dbReference type="PANTHER" id="PTHR43880">
    <property type="entry name" value="ALCOHOL DEHYDROGENASE"/>
    <property type="match status" value="1"/>
</dbReference>
<evidence type="ECO:0000256" key="3">
    <source>
        <dbReference type="ARBA" id="ARBA00049243"/>
    </source>
</evidence>
<comment type="catalytic activity">
    <reaction evidence="3">
        <text>a primary alcohol + NAD(+) = an aldehyde + NADH + H(+)</text>
        <dbReference type="Rhea" id="RHEA:10736"/>
        <dbReference type="ChEBI" id="CHEBI:15378"/>
        <dbReference type="ChEBI" id="CHEBI:15734"/>
        <dbReference type="ChEBI" id="CHEBI:17478"/>
        <dbReference type="ChEBI" id="CHEBI:57540"/>
        <dbReference type="ChEBI" id="CHEBI:57945"/>
        <dbReference type="EC" id="1.1.1.1"/>
    </reaction>
</comment>
<dbReference type="GO" id="GO:0008270">
    <property type="term" value="F:zinc ion binding"/>
    <property type="evidence" value="ECO:0007669"/>
    <property type="project" value="TreeGrafter"/>
</dbReference>
<dbReference type="PANTHER" id="PTHR43880:SF10">
    <property type="entry name" value="ALCOHOL DEHYDROGENASE-LIKE 2"/>
    <property type="match status" value="1"/>
</dbReference>